<dbReference type="AlphaFoldDB" id="A0ABD6CSB8"/>
<comment type="similarity">
    <text evidence="1">Belongs to the universal stress protein A family.</text>
</comment>
<evidence type="ECO:0000313" key="3">
    <source>
        <dbReference type="EMBL" id="MFD1600702.1"/>
    </source>
</evidence>
<protein>
    <submittedName>
        <fullName evidence="3">Universal stress protein</fullName>
    </submittedName>
</protein>
<dbReference type="CDD" id="cd00293">
    <property type="entry name" value="USP-like"/>
    <property type="match status" value="1"/>
</dbReference>
<dbReference type="Gene3D" id="3.40.50.620">
    <property type="entry name" value="HUPs"/>
    <property type="match status" value="1"/>
</dbReference>
<dbReference type="PANTHER" id="PTHR46268">
    <property type="entry name" value="STRESS RESPONSE PROTEIN NHAX"/>
    <property type="match status" value="1"/>
</dbReference>
<dbReference type="Proteomes" id="UP001597085">
    <property type="component" value="Unassembled WGS sequence"/>
</dbReference>
<dbReference type="EMBL" id="JBHUDK010000016">
    <property type="protein sequence ID" value="MFD1600702.1"/>
    <property type="molecule type" value="Genomic_DNA"/>
</dbReference>
<evidence type="ECO:0000313" key="4">
    <source>
        <dbReference type="Proteomes" id="UP001597085"/>
    </source>
</evidence>
<dbReference type="InterPro" id="IPR014729">
    <property type="entry name" value="Rossmann-like_a/b/a_fold"/>
</dbReference>
<accession>A0ABD6CSB8</accession>
<dbReference type="RefSeq" id="WP_390278511.1">
    <property type="nucleotide sequence ID" value="NZ_JBHUDK010000016.1"/>
</dbReference>
<evidence type="ECO:0000259" key="2">
    <source>
        <dbReference type="Pfam" id="PF00582"/>
    </source>
</evidence>
<sequence length="142" mass="15228">MVIIAAVDQSDRSATVIREAESLAQAFDESMHIVHVVDPSATEIRKAAEKRDPSANFKDDAADIARNLVDLVGDLEVPSEAVGLMGEPAEQIVSYATEENSRYIVVAGQKRSPTGKAIFGSTSQSIILKADCPVVSTIEQEQ</sequence>
<keyword evidence="4" id="KW-1185">Reference proteome</keyword>
<dbReference type="PANTHER" id="PTHR46268:SF6">
    <property type="entry name" value="UNIVERSAL STRESS PROTEIN UP12"/>
    <property type="match status" value="1"/>
</dbReference>
<dbReference type="Pfam" id="PF00582">
    <property type="entry name" value="Usp"/>
    <property type="match status" value="1"/>
</dbReference>
<feature type="domain" description="UspA" evidence="2">
    <location>
        <begin position="3"/>
        <end position="135"/>
    </location>
</feature>
<name>A0ABD6CSB8_9EURY</name>
<comment type="caution">
    <text evidence="3">The sequence shown here is derived from an EMBL/GenBank/DDBJ whole genome shotgun (WGS) entry which is preliminary data.</text>
</comment>
<organism evidence="3 4">
    <name type="scientific">Halobellus rarus</name>
    <dbReference type="NCBI Taxonomy" id="1126237"/>
    <lineage>
        <taxon>Archaea</taxon>
        <taxon>Methanobacteriati</taxon>
        <taxon>Methanobacteriota</taxon>
        <taxon>Stenosarchaea group</taxon>
        <taxon>Halobacteria</taxon>
        <taxon>Halobacteriales</taxon>
        <taxon>Haloferacaceae</taxon>
        <taxon>Halobellus</taxon>
    </lineage>
</organism>
<dbReference type="SUPFAM" id="SSF52402">
    <property type="entry name" value="Adenine nucleotide alpha hydrolases-like"/>
    <property type="match status" value="1"/>
</dbReference>
<evidence type="ECO:0000256" key="1">
    <source>
        <dbReference type="ARBA" id="ARBA00008791"/>
    </source>
</evidence>
<gene>
    <name evidence="3" type="ORF">ACFSBX_17340</name>
</gene>
<dbReference type="InterPro" id="IPR006016">
    <property type="entry name" value="UspA"/>
</dbReference>
<reference evidence="3 4" key="1">
    <citation type="journal article" date="2019" name="Int. J. Syst. Evol. Microbiol.">
        <title>The Global Catalogue of Microorganisms (GCM) 10K type strain sequencing project: providing services to taxonomists for standard genome sequencing and annotation.</title>
        <authorList>
            <consortium name="The Broad Institute Genomics Platform"/>
            <consortium name="The Broad Institute Genome Sequencing Center for Infectious Disease"/>
            <person name="Wu L."/>
            <person name="Ma J."/>
        </authorList>
    </citation>
    <scope>NUCLEOTIDE SEQUENCE [LARGE SCALE GENOMIC DNA]</scope>
    <source>
        <strain evidence="3 4">CGMCC 1.12121</strain>
    </source>
</reference>
<proteinExistence type="inferred from homology"/>